<dbReference type="PANTHER" id="PTHR37222:SF1">
    <property type="entry name" value="OS02G0718000 PROTEIN"/>
    <property type="match status" value="1"/>
</dbReference>
<reference evidence="3 4" key="1">
    <citation type="journal article" date="2019" name="Nat. Plants">
        <title>Genome sequencing of Musa balbisiana reveals subgenome evolution and function divergence in polyploid bananas.</title>
        <authorList>
            <person name="Yao X."/>
        </authorList>
    </citation>
    <scope>NUCLEOTIDE SEQUENCE [LARGE SCALE GENOMIC DNA]</scope>
    <source>
        <strain evidence="4">cv. DH-PKW</strain>
        <tissue evidence="3">Leaves</tissue>
    </source>
</reference>
<name>A0A4S8IPX0_MUSBA</name>
<feature type="region of interest" description="Disordered" evidence="1">
    <location>
        <begin position="23"/>
        <end position="55"/>
    </location>
</feature>
<keyword evidence="4" id="KW-1185">Reference proteome</keyword>
<evidence type="ECO:0000313" key="3">
    <source>
        <dbReference type="EMBL" id="THU50605.1"/>
    </source>
</evidence>
<feature type="transmembrane region" description="Helical" evidence="2">
    <location>
        <begin position="196"/>
        <end position="218"/>
    </location>
</feature>
<feature type="compositionally biased region" description="Low complexity" evidence="1">
    <location>
        <begin position="23"/>
        <end position="37"/>
    </location>
</feature>
<dbReference type="AlphaFoldDB" id="A0A4S8IPX0"/>
<feature type="region of interest" description="Disordered" evidence="1">
    <location>
        <begin position="74"/>
        <end position="132"/>
    </location>
</feature>
<dbReference type="Proteomes" id="UP000317650">
    <property type="component" value="Chromosome 6"/>
</dbReference>
<accession>A0A4S8IPX0</accession>
<keyword evidence="2" id="KW-0472">Membrane</keyword>
<evidence type="ECO:0000313" key="4">
    <source>
        <dbReference type="Proteomes" id="UP000317650"/>
    </source>
</evidence>
<dbReference type="PANTHER" id="PTHR37222">
    <property type="entry name" value="OS02G0718000 PROTEIN"/>
    <property type="match status" value="1"/>
</dbReference>
<feature type="transmembrane region" description="Helical" evidence="2">
    <location>
        <begin position="255"/>
        <end position="274"/>
    </location>
</feature>
<evidence type="ECO:0000256" key="1">
    <source>
        <dbReference type="SAM" id="MobiDB-lite"/>
    </source>
</evidence>
<feature type="transmembrane region" description="Helical" evidence="2">
    <location>
        <begin position="165"/>
        <end position="190"/>
    </location>
</feature>
<keyword evidence="2" id="KW-1133">Transmembrane helix</keyword>
<gene>
    <name evidence="3" type="ORF">C4D60_Mb06t22010</name>
</gene>
<organism evidence="3 4">
    <name type="scientific">Musa balbisiana</name>
    <name type="common">Banana</name>
    <dbReference type="NCBI Taxonomy" id="52838"/>
    <lineage>
        <taxon>Eukaryota</taxon>
        <taxon>Viridiplantae</taxon>
        <taxon>Streptophyta</taxon>
        <taxon>Embryophyta</taxon>
        <taxon>Tracheophyta</taxon>
        <taxon>Spermatophyta</taxon>
        <taxon>Magnoliopsida</taxon>
        <taxon>Liliopsida</taxon>
        <taxon>Zingiberales</taxon>
        <taxon>Musaceae</taxon>
        <taxon>Musa</taxon>
    </lineage>
</organism>
<evidence type="ECO:0000256" key="2">
    <source>
        <dbReference type="SAM" id="Phobius"/>
    </source>
</evidence>
<sequence>MTSFSFLSRSRRSNPKLLHFLLSPAKSPNASSSSTPLFRSHHRLPTPGSTSTNPQIPNPFFLLRSFSTTAAANLRSRPLSKRTPTIPSLIPTPFSSLPRIPSLPKTLNPDPRNLSAGPSGGSEPEGEPQVPELRHQEIVGPTVERDDSALANETRQVLDGLARSIYSLSSAFALLGVAHLGLGAWIVFAVRPPDEVLVQGLAAFGFPFSMAFLMRRALKPIVFFRKMEEQGRLQILTLALQATKNLNLLFIRGRVVSFCCIVGISAGSLAALLGR</sequence>
<comment type="caution">
    <text evidence="3">The sequence shown here is derived from an EMBL/GenBank/DDBJ whole genome shotgun (WGS) entry which is preliminary data.</text>
</comment>
<keyword evidence="2" id="KW-0812">Transmembrane</keyword>
<dbReference type="EMBL" id="PYDT01000009">
    <property type="protein sequence ID" value="THU50605.1"/>
    <property type="molecule type" value="Genomic_DNA"/>
</dbReference>
<proteinExistence type="predicted"/>
<protein>
    <submittedName>
        <fullName evidence="3">Uncharacterized protein</fullName>
    </submittedName>
</protein>